<keyword evidence="3" id="KW-0808">Transferase</keyword>
<evidence type="ECO:0000259" key="6">
    <source>
        <dbReference type="Pfam" id="PF25371"/>
    </source>
</evidence>
<dbReference type="PATRIC" id="fig|1423734.3.peg.605"/>
<dbReference type="GO" id="GO:0008168">
    <property type="term" value="F:methyltransferase activity"/>
    <property type="evidence" value="ECO:0007669"/>
    <property type="project" value="UniProtKB-KW"/>
</dbReference>
<dbReference type="GO" id="GO:0008610">
    <property type="term" value="P:lipid biosynthetic process"/>
    <property type="evidence" value="ECO:0007669"/>
    <property type="project" value="InterPro"/>
</dbReference>
<keyword evidence="2" id="KW-0489">Methyltransferase</keyword>
<dbReference type="Proteomes" id="UP000051236">
    <property type="component" value="Unassembled WGS sequence"/>
</dbReference>
<reference evidence="7 8" key="1">
    <citation type="journal article" date="2015" name="Genome Announc.">
        <title>Expanding the biotechnology potential of lactobacilli through comparative genomics of 213 strains and associated genera.</title>
        <authorList>
            <person name="Sun Z."/>
            <person name="Harris H.M."/>
            <person name="McCann A."/>
            <person name="Guo C."/>
            <person name="Argimon S."/>
            <person name="Zhang W."/>
            <person name="Yang X."/>
            <person name="Jeffery I.B."/>
            <person name="Cooney J.C."/>
            <person name="Kagawa T.F."/>
            <person name="Liu W."/>
            <person name="Song Y."/>
            <person name="Salvetti E."/>
            <person name="Wrobel A."/>
            <person name="Rasinkangas P."/>
            <person name="Parkhill J."/>
            <person name="Rea M.C."/>
            <person name="O'Sullivan O."/>
            <person name="Ritari J."/>
            <person name="Douillard F.P."/>
            <person name="Paul Ross R."/>
            <person name="Yang R."/>
            <person name="Briner A.E."/>
            <person name="Felis G.E."/>
            <person name="de Vos W.M."/>
            <person name="Barrangou R."/>
            <person name="Klaenhammer T.R."/>
            <person name="Caufield P.W."/>
            <person name="Cui Y."/>
            <person name="Zhang H."/>
            <person name="O'Toole P.W."/>
        </authorList>
    </citation>
    <scope>NUCLEOTIDE SEQUENCE [LARGE SCALE GENOMIC DNA]</scope>
    <source>
        <strain evidence="7 8">DSM 18527</strain>
    </source>
</reference>
<comment type="similarity">
    <text evidence="1">Belongs to the CFA/CMAS family.</text>
</comment>
<name>A0A0R1XMV3_9LACO</name>
<dbReference type="Pfam" id="PF02353">
    <property type="entry name" value="CMAS"/>
    <property type="match status" value="1"/>
</dbReference>
<evidence type="ECO:0000256" key="4">
    <source>
        <dbReference type="ARBA" id="ARBA00022691"/>
    </source>
</evidence>
<evidence type="ECO:0000256" key="2">
    <source>
        <dbReference type="ARBA" id="ARBA00022603"/>
    </source>
</evidence>
<dbReference type="InterPro" id="IPR057206">
    <property type="entry name" value="DUF7884"/>
</dbReference>
<protein>
    <submittedName>
        <fullName evidence="7">Cyclopropane-fatty-acyl-phospholipid synthase</fullName>
    </submittedName>
</protein>
<gene>
    <name evidence="7" type="ORF">FC83_GL000599</name>
</gene>
<dbReference type="PANTHER" id="PTHR43667">
    <property type="entry name" value="CYCLOPROPANE-FATTY-ACYL-PHOSPHOLIPID SYNTHASE"/>
    <property type="match status" value="1"/>
</dbReference>
<dbReference type="eggNOG" id="COG2230">
    <property type="taxonomic scope" value="Bacteria"/>
</dbReference>
<evidence type="ECO:0000313" key="8">
    <source>
        <dbReference type="Proteomes" id="UP000051236"/>
    </source>
</evidence>
<dbReference type="RefSeq" id="WP_057002841.1">
    <property type="nucleotide sequence ID" value="NZ_AZGA01000077.1"/>
</dbReference>
<proteinExistence type="inferred from homology"/>
<feature type="domain" description="DUF7884" evidence="6">
    <location>
        <begin position="6"/>
        <end position="93"/>
    </location>
</feature>
<evidence type="ECO:0000256" key="1">
    <source>
        <dbReference type="ARBA" id="ARBA00010815"/>
    </source>
</evidence>
<dbReference type="STRING" id="1423734.FC83_GL000599"/>
<dbReference type="CDD" id="cd02440">
    <property type="entry name" value="AdoMet_MTases"/>
    <property type="match status" value="1"/>
</dbReference>
<dbReference type="InterPro" id="IPR029063">
    <property type="entry name" value="SAM-dependent_MTases_sf"/>
</dbReference>
<dbReference type="Gene3D" id="3.40.50.150">
    <property type="entry name" value="Vaccinia Virus protein VP39"/>
    <property type="match status" value="1"/>
</dbReference>
<accession>A0A0R1XMV3</accession>
<evidence type="ECO:0000256" key="5">
    <source>
        <dbReference type="ARBA" id="ARBA00023098"/>
    </source>
</evidence>
<dbReference type="AlphaFoldDB" id="A0A0R1XMV3"/>
<dbReference type="SUPFAM" id="SSF53335">
    <property type="entry name" value="S-adenosyl-L-methionine-dependent methyltransferases"/>
    <property type="match status" value="1"/>
</dbReference>
<keyword evidence="4" id="KW-0949">S-adenosyl-L-methionine</keyword>
<keyword evidence="8" id="KW-1185">Reference proteome</keyword>
<dbReference type="EMBL" id="AZGA01000077">
    <property type="protein sequence ID" value="KRM31538.1"/>
    <property type="molecule type" value="Genomic_DNA"/>
</dbReference>
<comment type="caution">
    <text evidence="7">The sequence shown here is derived from an EMBL/GenBank/DDBJ whole genome shotgun (WGS) entry which is preliminary data.</text>
</comment>
<evidence type="ECO:0000313" key="7">
    <source>
        <dbReference type="EMBL" id="KRM31538.1"/>
    </source>
</evidence>
<keyword evidence="5" id="KW-0443">Lipid metabolism</keyword>
<organism evidence="7 8">
    <name type="scientific">Agrilactobacillus composti DSM 18527 = JCM 14202</name>
    <dbReference type="NCBI Taxonomy" id="1423734"/>
    <lineage>
        <taxon>Bacteria</taxon>
        <taxon>Bacillati</taxon>
        <taxon>Bacillota</taxon>
        <taxon>Bacilli</taxon>
        <taxon>Lactobacillales</taxon>
        <taxon>Lactobacillaceae</taxon>
        <taxon>Agrilactobacillus</taxon>
    </lineage>
</organism>
<evidence type="ECO:0000256" key="3">
    <source>
        <dbReference type="ARBA" id="ARBA00022679"/>
    </source>
</evidence>
<sequence length="395" mass="44918">MLEKTVYRQLFSRAFDLPVDVTYWDNKTEHYGPDQKAAVTIQMNQEIPLKSLTDKPTLVLAEAYMQGVIEVTGSIQALIASAYRQAGSFLTKNSFLKHLPKISHSEKASKADVQSHYDIGNDFYRLWLDKTMTYSCAYFKQDTDTLEQAQINKDRHILHKLYPKSGASLLDIGCGWGTLILMAAKDFGLKATGVTLSQEQFDYCQAQIKQYHLEDQVTVLLTDYREVKDQYDYVTSVGMFEHVGKENLGLYFKDVQKLLKPNGRALIHGITGQHEGAGVDPFLNKYIFPGGYIPNVGENIQHIMDAHLQIDDLEPLRRHYQRTLELWYQNYQAVIDQVIAKYGVPFSRMWSLYLQGAAASFEAGNIDVIQYLLTNGPSGTGLPMTRHYMDEANEI</sequence>
<dbReference type="GO" id="GO:0032259">
    <property type="term" value="P:methylation"/>
    <property type="evidence" value="ECO:0007669"/>
    <property type="project" value="UniProtKB-KW"/>
</dbReference>
<dbReference type="PANTHER" id="PTHR43667:SF1">
    <property type="entry name" value="CYCLOPROPANE-FATTY-ACYL-PHOSPHOLIPID SYNTHASE"/>
    <property type="match status" value="1"/>
</dbReference>
<dbReference type="InterPro" id="IPR003333">
    <property type="entry name" value="CMAS"/>
</dbReference>
<dbReference type="InterPro" id="IPR050723">
    <property type="entry name" value="CFA/CMAS"/>
</dbReference>
<dbReference type="PIRSF" id="PIRSF003085">
    <property type="entry name" value="CMAS"/>
    <property type="match status" value="1"/>
</dbReference>
<dbReference type="Pfam" id="PF25371">
    <property type="entry name" value="DUF7884"/>
    <property type="match status" value="1"/>
</dbReference>